<dbReference type="Pfam" id="PF01381">
    <property type="entry name" value="HTH_3"/>
    <property type="match status" value="1"/>
</dbReference>
<accession>A0A4S4B2V1</accession>
<dbReference type="GO" id="GO:0003677">
    <property type="term" value="F:DNA binding"/>
    <property type="evidence" value="ECO:0007669"/>
    <property type="project" value="UniProtKB-KW"/>
</dbReference>
<protein>
    <submittedName>
        <fullName evidence="3">Helix-turn-helix transcriptional regulator</fullName>
    </submittedName>
</protein>
<comment type="caution">
    <text evidence="3">The sequence shown here is derived from an EMBL/GenBank/DDBJ whole genome shotgun (WGS) entry which is preliminary data.</text>
</comment>
<dbReference type="InterPro" id="IPR010982">
    <property type="entry name" value="Lambda_DNA-bd_dom_sf"/>
</dbReference>
<dbReference type="SUPFAM" id="SSF47413">
    <property type="entry name" value="lambda repressor-like DNA-binding domains"/>
    <property type="match status" value="1"/>
</dbReference>
<dbReference type="GO" id="GO:0005829">
    <property type="term" value="C:cytosol"/>
    <property type="evidence" value="ECO:0007669"/>
    <property type="project" value="TreeGrafter"/>
</dbReference>
<dbReference type="Proteomes" id="UP000308430">
    <property type="component" value="Unassembled WGS sequence"/>
</dbReference>
<sequence>MEVAVKMDERTLAKVVGKAISKRRLACGLTQEEVAERIGVGNEAVSRMERGLVMPTVARLVELAGIFGCAAGDLLVESSNRADDQGRAISNLIATLSERDRAFVVEIVESLSLHLAAP</sequence>
<dbReference type="Gene3D" id="1.10.260.40">
    <property type="entry name" value="lambda repressor-like DNA-binding domains"/>
    <property type="match status" value="1"/>
</dbReference>
<dbReference type="PANTHER" id="PTHR46797">
    <property type="entry name" value="HTH-TYPE TRANSCRIPTIONAL REGULATOR"/>
    <property type="match status" value="1"/>
</dbReference>
<dbReference type="OrthoDB" id="5524454at2"/>
<dbReference type="EMBL" id="SSOC01000001">
    <property type="protein sequence ID" value="THF66977.1"/>
    <property type="molecule type" value="Genomic_DNA"/>
</dbReference>
<evidence type="ECO:0000256" key="1">
    <source>
        <dbReference type="ARBA" id="ARBA00023125"/>
    </source>
</evidence>
<keyword evidence="4" id="KW-1185">Reference proteome</keyword>
<reference evidence="3 4" key="1">
    <citation type="submission" date="2019-04" db="EMBL/GenBank/DDBJ databases">
        <title>Azoarcus nasutitermitis sp. nov. isolated from termite nest.</title>
        <authorList>
            <person name="Lin S.-Y."/>
            <person name="Hameed A."/>
            <person name="Hsu Y.-H."/>
            <person name="Young C.-C."/>
        </authorList>
    </citation>
    <scope>NUCLEOTIDE SEQUENCE [LARGE SCALE GENOMIC DNA]</scope>
    <source>
        <strain evidence="3 4">CC-YHH838</strain>
    </source>
</reference>
<dbReference type="GO" id="GO:0003700">
    <property type="term" value="F:DNA-binding transcription factor activity"/>
    <property type="evidence" value="ECO:0007669"/>
    <property type="project" value="TreeGrafter"/>
</dbReference>
<evidence type="ECO:0000259" key="2">
    <source>
        <dbReference type="PROSITE" id="PS50943"/>
    </source>
</evidence>
<organism evidence="3 4">
    <name type="scientific">Pseudothauera nasutitermitis</name>
    <dbReference type="NCBI Taxonomy" id="2565930"/>
    <lineage>
        <taxon>Bacteria</taxon>
        <taxon>Pseudomonadati</taxon>
        <taxon>Pseudomonadota</taxon>
        <taxon>Betaproteobacteria</taxon>
        <taxon>Rhodocyclales</taxon>
        <taxon>Zoogloeaceae</taxon>
        <taxon>Pseudothauera</taxon>
    </lineage>
</organism>
<dbReference type="PANTHER" id="PTHR46797:SF1">
    <property type="entry name" value="METHYLPHOSPHONATE SYNTHASE"/>
    <property type="match status" value="1"/>
</dbReference>
<proteinExistence type="predicted"/>
<dbReference type="AlphaFoldDB" id="A0A4S4B2V1"/>
<name>A0A4S4B2V1_9RHOO</name>
<dbReference type="SMART" id="SM00530">
    <property type="entry name" value="HTH_XRE"/>
    <property type="match status" value="1"/>
</dbReference>
<dbReference type="InterPro" id="IPR001387">
    <property type="entry name" value="Cro/C1-type_HTH"/>
</dbReference>
<keyword evidence="1" id="KW-0238">DNA-binding</keyword>
<feature type="domain" description="HTH cro/C1-type" evidence="2">
    <location>
        <begin position="20"/>
        <end position="74"/>
    </location>
</feature>
<dbReference type="CDD" id="cd00093">
    <property type="entry name" value="HTH_XRE"/>
    <property type="match status" value="1"/>
</dbReference>
<evidence type="ECO:0000313" key="3">
    <source>
        <dbReference type="EMBL" id="THF66977.1"/>
    </source>
</evidence>
<dbReference type="PROSITE" id="PS50943">
    <property type="entry name" value="HTH_CROC1"/>
    <property type="match status" value="1"/>
</dbReference>
<gene>
    <name evidence="3" type="ORF">E6C76_00865</name>
</gene>
<evidence type="ECO:0000313" key="4">
    <source>
        <dbReference type="Proteomes" id="UP000308430"/>
    </source>
</evidence>
<dbReference type="InterPro" id="IPR050807">
    <property type="entry name" value="TransReg_Diox_bact_type"/>
</dbReference>